<dbReference type="Pfam" id="PF00437">
    <property type="entry name" value="T2SSE"/>
    <property type="match status" value="1"/>
</dbReference>
<dbReference type="GO" id="GO:0016887">
    <property type="term" value="F:ATP hydrolysis activity"/>
    <property type="evidence" value="ECO:0007669"/>
    <property type="project" value="InterPro"/>
</dbReference>
<dbReference type="EMBL" id="LCFK01000042">
    <property type="protein sequence ID" value="KKS92600.1"/>
    <property type="molecule type" value="Genomic_DNA"/>
</dbReference>
<feature type="domain" description="Bacterial type II secretion system protein E" evidence="2">
    <location>
        <begin position="4"/>
        <end position="281"/>
    </location>
</feature>
<dbReference type="NCBIfam" id="TIGR01420">
    <property type="entry name" value="pilT_fam"/>
    <property type="match status" value="1"/>
</dbReference>
<gene>
    <name evidence="3" type="ORF">UV68_C0042G0005</name>
</gene>
<evidence type="ECO:0000313" key="4">
    <source>
        <dbReference type="Proteomes" id="UP000033980"/>
    </source>
</evidence>
<dbReference type="Proteomes" id="UP000033980">
    <property type="component" value="Unassembled WGS sequence"/>
</dbReference>
<evidence type="ECO:0000259" key="2">
    <source>
        <dbReference type="Pfam" id="PF00437"/>
    </source>
</evidence>
<dbReference type="InterPro" id="IPR027417">
    <property type="entry name" value="P-loop_NTPase"/>
</dbReference>
<comment type="similarity">
    <text evidence="1">Belongs to the GSP E family.</text>
</comment>
<reference evidence="3 4" key="1">
    <citation type="journal article" date="2015" name="Nature">
        <title>rRNA introns, odd ribosomes, and small enigmatic genomes across a large radiation of phyla.</title>
        <authorList>
            <person name="Brown C.T."/>
            <person name="Hug L.A."/>
            <person name="Thomas B.C."/>
            <person name="Sharon I."/>
            <person name="Castelle C.J."/>
            <person name="Singh A."/>
            <person name="Wilkins M.J."/>
            <person name="Williams K.H."/>
            <person name="Banfield J.F."/>
        </authorList>
    </citation>
    <scope>NUCLEOTIDE SEQUENCE [LARGE SCALE GENOMIC DNA]</scope>
</reference>
<name>A0A0G1D404_9BACT</name>
<organism evidence="3 4">
    <name type="scientific">Candidatus Collierbacteria bacterium GW2011_GWC2_43_12</name>
    <dbReference type="NCBI Taxonomy" id="1618390"/>
    <lineage>
        <taxon>Bacteria</taxon>
        <taxon>Candidatus Collieribacteriota</taxon>
    </lineage>
</organism>
<dbReference type="CDD" id="cd01131">
    <property type="entry name" value="PilT"/>
    <property type="match status" value="1"/>
</dbReference>
<dbReference type="Gene3D" id="3.40.50.300">
    <property type="entry name" value="P-loop containing nucleotide triphosphate hydrolases"/>
    <property type="match status" value="1"/>
</dbReference>
<dbReference type="AlphaFoldDB" id="A0A0G1D404"/>
<dbReference type="PANTHER" id="PTHR30486:SF16">
    <property type="entry name" value="TWITCHING MOTILITY PROTEIN PILT"/>
    <property type="match status" value="1"/>
</dbReference>
<protein>
    <submittedName>
        <fullName evidence="3">Type IV pilus retraction protein PilT</fullName>
    </submittedName>
</protein>
<dbReference type="InterPro" id="IPR050921">
    <property type="entry name" value="T4SS_GSP_E_ATPase"/>
</dbReference>
<dbReference type="InterPro" id="IPR006321">
    <property type="entry name" value="PilT/PilU"/>
</dbReference>
<dbReference type="InterPro" id="IPR001482">
    <property type="entry name" value="T2SS/T4SS_dom"/>
</dbReference>
<dbReference type="PATRIC" id="fig|1618390.3.peg.752"/>
<sequence>MEKAEELINKLLSTAVGADASDIHVVVNSYPILRVMGKLVSVSTEGVMNEDMVMSMITSVMSQSQKEQFLKNLELDFSIQIPGKARFRANAYFQRGTPALSLRFIPDKVPTIDELGLPGICHSFAKLKQGFILVTGPTGAGKSTTLASVIDEINASRQEHIITVEDPIEFIHENKKSIISQRELGGDTRSWSNALKSVLRQDPNIVYIGEMRDPETMQAAMTVAETGHLVFATLHTNSASQSIERIVDSFPEEQQSQVVLQLSMVLEAVLSQRLVPTISGKRAVATEIMVVTPAVRNNIREGKTFQIDNVIQTSGNLGMRLIENSLAELVNKNVIDKTTALEYAIRPTLLDKLLGGR</sequence>
<comment type="caution">
    <text evidence="3">The sequence shown here is derived from an EMBL/GenBank/DDBJ whole genome shotgun (WGS) entry which is preliminary data.</text>
</comment>
<evidence type="ECO:0000313" key="3">
    <source>
        <dbReference type="EMBL" id="KKS92600.1"/>
    </source>
</evidence>
<dbReference type="Gene3D" id="3.30.450.90">
    <property type="match status" value="1"/>
</dbReference>
<dbReference type="PANTHER" id="PTHR30486">
    <property type="entry name" value="TWITCHING MOTILITY PROTEIN PILT"/>
    <property type="match status" value="1"/>
</dbReference>
<dbReference type="GO" id="GO:0005524">
    <property type="term" value="F:ATP binding"/>
    <property type="evidence" value="ECO:0007669"/>
    <property type="project" value="InterPro"/>
</dbReference>
<proteinExistence type="inferred from homology"/>
<dbReference type="SUPFAM" id="SSF52540">
    <property type="entry name" value="P-loop containing nucleoside triphosphate hydrolases"/>
    <property type="match status" value="1"/>
</dbReference>
<evidence type="ECO:0000256" key="1">
    <source>
        <dbReference type="ARBA" id="ARBA00006611"/>
    </source>
</evidence>
<accession>A0A0G1D404</accession>